<comment type="caution">
    <text evidence="1">The sequence shown here is derived from an EMBL/GenBank/DDBJ whole genome shotgun (WGS) entry which is preliminary data.</text>
</comment>
<gene>
    <name evidence="1" type="ORF">MPDQ_001216</name>
</gene>
<proteinExistence type="predicted"/>
<keyword evidence="2" id="KW-1185">Reference proteome</keyword>
<dbReference type="AlphaFoldDB" id="A0A507R324"/>
<dbReference type="STRING" id="5098.A0A507R324"/>
<accession>A0A507R324</accession>
<name>A0A507R324_MONPU</name>
<dbReference type="SUPFAM" id="SSF53335">
    <property type="entry name" value="S-adenosyl-L-methionine-dependent methyltransferases"/>
    <property type="match status" value="1"/>
</dbReference>
<dbReference type="InterPro" id="IPR029063">
    <property type="entry name" value="SAM-dependent_MTases_sf"/>
</dbReference>
<evidence type="ECO:0000313" key="2">
    <source>
        <dbReference type="Proteomes" id="UP000319663"/>
    </source>
</evidence>
<reference evidence="1 2" key="1">
    <citation type="submission" date="2019-06" db="EMBL/GenBank/DDBJ databases">
        <title>Wine fermentation using esterase from Monascus purpureus.</title>
        <authorList>
            <person name="Geng C."/>
            <person name="Zhang Y."/>
        </authorList>
    </citation>
    <scope>NUCLEOTIDE SEQUENCE [LARGE SCALE GENOMIC DNA]</scope>
    <source>
        <strain evidence="1">HQ1</strain>
    </source>
</reference>
<sequence>MAKIEGMGQRSWICEYQRPCVQVPHGPWPKDPKLKELGAWNQLQAMEGLEGWTMAPFCRVLGWSLEEVQVHLAGAQKDYCDPNIHAYIPLYLMYGQKPNPEDKGEEGEKETSTE</sequence>
<protein>
    <submittedName>
        <fullName evidence="1">Uncharacterized protein</fullName>
    </submittedName>
</protein>
<organism evidence="1 2">
    <name type="scientific">Monascus purpureus</name>
    <name type="common">Red mold</name>
    <name type="synonym">Monascus anka</name>
    <dbReference type="NCBI Taxonomy" id="5098"/>
    <lineage>
        <taxon>Eukaryota</taxon>
        <taxon>Fungi</taxon>
        <taxon>Dikarya</taxon>
        <taxon>Ascomycota</taxon>
        <taxon>Pezizomycotina</taxon>
        <taxon>Eurotiomycetes</taxon>
        <taxon>Eurotiomycetidae</taxon>
        <taxon>Eurotiales</taxon>
        <taxon>Aspergillaceae</taxon>
        <taxon>Monascus</taxon>
    </lineage>
</organism>
<evidence type="ECO:0000313" key="1">
    <source>
        <dbReference type="EMBL" id="TQB76014.1"/>
    </source>
</evidence>
<dbReference type="EMBL" id="VIFY01000013">
    <property type="protein sequence ID" value="TQB76014.1"/>
    <property type="molecule type" value="Genomic_DNA"/>
</dbReference>
<dbReference type="Proteomes" id="UP000319663">
    <property type="component" value="Unassembled WGS sequence"/>
</dbReference>